<dbReference type="PANTHER" id="PTHR12131">
    <property type="entry name" value="ATP-DEPENDENT RNA AND DNA HELICASE"/>
    <property type="match status" value="1"/>
</dbReference>
<dbReference type="Gene3D" id="3.40.50.300">
    <property type="entry name" value="P-loop containing nucleotide triphosphate hydrolases"/>
    <property type="match status" value="2"/>
</dbReference>
<dbReference type="AlphaFoldDB" id="A0A5A7NNC3"/>
<dbReference type="GO" id="GO:0016787">
    <property type="term" value="F:hydrolase activity"/>
    <property type="evidence" value="ECO:0007669"/>
    <property type="project" value="UniProtKB-KW"/>
</dbReference>
<dbReference type="Pfam" id="PF21408">
    <property type="entry name" value="MTR4-like_stalk"/>
    <property type="match status" value="1"/>
</dbReference>
<dbReference type="Gene3D" id="1.10.3380.30">
    <property type="match status" value="1"/>
</dbReference>
<dbReference type="GO" id="GO:0055087">
    <property type="term" value="C:Ski complex"/>
    <property type="evidence" value="ECO:0007669"/>
    <property type="project" value="TreeGrafter"/>
</dbReference>
<evidence type="ECO:0000256" key="3">
    <source>
        <dbReference type="ARBA" id="ARBA00022806"/>
    </source>
</evidence>
<keyword evidence="3 8" id="KW-0347">Helicase</keyword>
<organism evidence="8 9">
    <name type="scientific">Zafaria cholistanensis</name>
    <dbReference type="NCBI Taxonomy" id="1682741"/>
    <lineage>
        <taxon>Bacteria</taxon>
        <taxon>Bacillati</taxon>
        <taxon>Actinomycetota</taxon>
        <taxon>Actinomycetes</taxon>
        <taxon>Micrococcales</taxon>
        <taxon>Micrococcaceae</taxon>
        <taxon>Zafaria</taxon>
    </lineage>
</organism>
<dbReference type="InterPro" id="IPR048392">
    <property type="entry name" value="MTR4-like_stalk"/>
</dbReference>
<dbReference type="RefSeq" id="WP_149955661.1">
    <property type="nucleotide sequence ID" value="NZ_BKDJ01000002.1"/>
</dbReference>
<dbReference type="InterPro" id="IPR011545">
    <property type="entry name" value="DEAD/DEAH_box_helicase_dom"/>
</dbReference>
<keyword evidence="1" id="KW-0547">Nucleotide-binding</keyword>
<dbReference type="GO" id="GO:0004386">
    <property type="term" value="F:helicase activity"/>
    <property type="evidence" value="ECO:0007669"/>
    <property type="project" value="UniProtKB-KW"/>
</dbReference>
<dbReference type="InterPro" id="IPR014001">
    <property type="entry name" value="Helicase_ATP-bd"/>
</dbReference>
<dbReference type="SMART" id="SM01142">
    <property type="entry name" value="DSHCT"/>
    <property type="match status" value="1"/>
</dbReference>
<dbReference type="CDD" id="cd18795">
    <property type="entry name" value="SF2_C_Ski2"/>
    <property type="match status" value="1"/>
</dbReference>
<dbReference type="PROSITE" id="PS51192">
    <property type="entry name" value="HELICASE_ATP_BIND_1"/>
    <property type="match status" value="1"/>
</dbReference>
<evidence type="ECO:0000259" key="7">
    <source>
        <dbReference type="PROSITE" id="PS51194"/>
    </source>
</evidence>
<feature type="domain" description="Helicase ATP-binding" evidence="6">
    <location>
        <begin position="41"/>
        <end position="199"/>
    </location>
</feature>
<dbReference type="EMBL" id="BKDJ01000002">
    <property type="protein sequence ID" value="GER22099.1"/>
    <property type="molecule type" value="Genomic_DNA"/>
</dbReference>
<dbReference type="OrthoDB" id="3229913at2"/>
<dbReference type="InterPro" id="IPR027417">
    <property type="entry name" value="P-loop_NTPase"/>
</dbReference>
<evidence type="ECO:0000256" key="4">
    <source>
        <dbReference type="ARBA" id="ARBA00022840"/>
    </source>
</evidence>
<dbReference type="SUPFAM" id="SSF52540">
    <property type="entry name" value="P-loop containing nucleoside triphosphate hydrolases"/>
    <property type="match status" value="1"/>
</dbReference>
<proteinExistence type="predicted"/>
<evidence type="ECO:0000256" key="2">
    <source>
        <dbReference type="ARBA" id="ARBA00022801"/>
    </source>
</evidence>
<name>A0A5A7NNC3_9MICC</name>
<gene>
    <name evidence="8" type="ORF">NCCP1664_05960</name>
</gene>
<evidence type="ECO:0000256" key="5">
    <source>
        <dbReference type="SAM" id="MobiDB-lite"/>
    </source>
</evidence>
<evidence type="ECO:0000313" key="8">
    <source>
        <dbReference type="EMBL" id="GER22099.1"/>
    </source>
</evidence>
<dbReference type="Proteomes" id="UP000325307">
    <property type="component" value="Unassembled WGS sequence"/>
</dbReference>
<sequence>MSSPAERYAASRERAAEAKTRLYAFRQTLDFELDPFQVDACRAVESGKGVLVAAPTGAGKTVVGEFAVYMALQRGLKAFYTTPIKALSNQKYADLADRYGAERVGLLTGDTTINGDADVVVMTTEVLRNMLYADSDTLSGLAYVVMDEVHYLADKFRGAVWEEVIIHLPAEVQVVSLSATVSNAEEFGGWLDTVRGDTEIVVTEHRPIPLWQHVMVGGRLVDLFAGEVSFDEAAAEGTTGAEQRIAVNPELTKLAQRDMRSGFRSGGARGRGPGRGRGPARPQQAPVDRYKITRPEMVLSLDRAGLLPAIVFIFSRKGCDAAVAQCVRSGLALTTEAEAQRIEQAIDLAAYELPPDDLEVLGFWAWREGLLRGFAAHHAGLLPIFKEVVEKLFAQGLVKAVFATETLALGVNMPARSVILEKLEKFNGEQHVSITAGEYTQLTGRAGRRGIDVEGHAAVLWQPGTDPAAVAGLASRRTYPLNSSFRPTYNMSLNLTAQFGRERARRILESSFAQFQADRSVVGLARQVRSREDSLAGYARAMTCHLGDFSEYAKLRQELEAAEQDASRTAHRARRSAAAESLEQLVPGDVIDIPGPRHLGRAVVIALSDSLRDPRPTVLTEDRQIRRIGPHDLNGPLEVISRIRIPKAFTGKSPKERRDLAAAMRNALHEHRPPRRGSAGFDFAGSDRQEARIADLRRRLKRHPCHGCSELEDHLRWADRWVKLRQETDRLAAQISGRTNTIAKTFDRVCAVLAHYGYLPAGSDRQEDGDAPAPAFPPAGNRLRRIYGERDLLTSLVLESGVLEGMNAAELAGFVSTLVYQAKREEGGVGPKMPTAAIEKAWETAVRAWSELTDLEEANRLPQTAEPESGLVWPMYLWARGKDLKQCLLSTDLAAGDFVRWAKQVIDTLDQLAKVPDLPRPLARQCVAAVESIRRGVVAYSSVAE</sequence>
<comment type="caution">
    <text evidence="8">The sequence shown here is derived from an EMBL/GenBank/DDBJ whole genome shotgun (WGS) entry which is preliminary data.</text>
</comment>
<dbReference type="SMART" id="SM00487">
    <property type="entry name" value="DEXDc"/>
    <property type="match status" value="1"/>
</dbReference>
<protein>
    <submittedName>
        <fullName evidence="8">Helicase</fullName>
    </submittedName>
</protein>
<dbReference type="PANTHER" id="PTHR12131:SF1">
    <property type="entry name" value="ATP-DEPENDENT RNA HELICASE SUPV3L1, MITOCHONDRIAL-RELATED"/>
    <property type="match status" value="1"/>
</dbReference>
<dbReference type="InterPro" id="IPR050699">
    <property type="entry name" value="RNA-DNA_Helicase"/>
</dbReference>
<keyword evidence="4" id="KW-0067">ATP-binding</keyword>
<dbReference type="InterPro" id="IPR012961">
    <property type="entry name" value="Ski2/MTR4_C"/>
</dbReference>
<dbReference type="InterPro" id="IPR058621">
    <property type="entry name" value="SH3_HelY"/>
</dbReference>
<evidence type="ECO:0000256" key="1">
    <source>
        <dbReference type="ARBA" id="ARBA00022741"/>
    </source>
</evidence>
<dbReference type="SMART" id="SM00490">
    <property type="entry name" value="HELICc"/>
    <property type="match status" value="1"/>
</dbReference>
<feature type="compositionally biased region" description="Gly residues" evidence="5">
    <location>
        <begin position="264"/>
        <end position="277"/>
    </location>
</feature>
<feature type="domain" description="Helicase C-terminal" evidence="7">
    <location>
        <begin position="300"/>
        <end position="496"/>
    </location>
</feature>
<keyword evidence="2" id="KW-0378">Hydrolase</keyword>
<dbReference type="GO" id="GO:0070478">
    <property type="term" value="P:nuclear-transcribed mRNA catabolic process, 3'-5' exonucleolytic nonsense-mediated decay"/>
    <property type="evidence" value="ECO:0007669"/>
    <property type="project" value="TreeGrafter"/>
</dbReference>
<dbReference type="Pfam" id="PF26090">
    <property type="entry name" value="SH3_HelY"/>
    <property type="match status" value="1"/>
</dbReference>
<dbReference type="GO" id="GO:0005524">
    <property type="term" value="F:ATP binding"/>
    <property type="evidence" value="ECO:0007669"/>
    <property type="project" value="UniProtKB-KW"/>
</dbReference>
<feature type="region of interest" description="Disordered" evidence="5">
    <location>
        <begin position="258"/>
        <end position="286"/>
    </location>
</feature>
<dbReference type="InterPro" id="IPR001650">
    <property type="entry name" value="Helicase_C-like"/>
</dbReference>
<evidence type="ECO:0000259" key="6">
    <source>
        <dbReference type="PROSITE" id="PS51192"/>
    </source>
</evidence>
<dbReference type="FunFam" id="3.40.50.300:FF:000190">
    <property type="entry name" value="ATP-dependent RNA helicase"/>
    <property type="match status" value="1"/>
</dbReference>
<dbReference type="Pfam" id="PF00270">
    <property type="entry name" value="DEAD"/>
    <property type="match status" value="1"/>
</dbReference>
<reference evidence="8 9" key="1">
    <citation type="submission" date="2019-09" db="EMBL/GenBank/DDBJ databases">
        <title>Arthrobacter zafarii sp. nov., a moderately thermotolerant and halotolerant actinobacterium isolated from Cholistan desert soil of Pakistan.</title>
        <authorList>
            <person name="Amin A."/>
            <person name="Ahmed I."/>
            <person name="Khalid N."/>
            <person name="Schumann P."/>
            <person name="Busse H.J."/>
            <person name="Khan I.U."/>
            <person name="Li S."/>
            <person name="Li W.J."/>
        </authorList>
    </citation>
    <scope>NUCLEOTIDE SEQUENCE [LARGE SCALE GENOMIC DNA]</scope>
    <source>
        <strain evidence="8 9">NCCP-1664</strain>
    </source>
</reference>
<dbReference type="PROSITE" id="PS51194">
    <property type="entry name" value="HELICASE_CTER"/>
    <property type="match status" value="1"/>
</dbReference>
<keyword evidence="9" id="KW-1185">Reference proteome</keyword>
<dbReference type="Pfam" id="PF08148">
    <property type="entry name" value="DSHCT"/>
    <property type="match status" value="1"/>
</dbReference>
<dbReference type="GO" id="GO:0003676">
    <property type="term" value="F:nucleic acid binding"/>
    <property type="evidence" value="ECO:0007669"/>
    <property type="project" value="InterPro"/>
</dbReference>
<evidence type="ECO:0000313" key="9">
    <source>
        <dbReference type="Proteomes" id="UP000325307"/>
    </source>
</evidence>
<accession>A0A5A7NNC3</accession>